<dbReference type="AlphaFoldDB" id="W0EWT6"/>
<dbReference type="GO" id="GO:0005737">
    <property type="term" value="C:cytoplasm"/>
    <property type="evidence" value="ECO:0007669"/>
    <property type="project" value="TreeGrafter"/>
</dbReference>
<gene>
    <name evidence="7" type="ORF">NIASO_09135</name>
</gene>
<dbReference type="STRING" id="929713.NIASO_09135"/>
<dbReference type="InterPro" id="IPR051168">
    <property type="entry name" value="AASS"/>
</dbReference>
<dbReference type="Proteomes" id="UP000003586">
    <property type="component" value="Chromosome"/>
</dbReference>
<dbReference type="CDD" id="cd05199">
    <property type="entry name" value="SDH_like"/>
    <property type="match status" value="1"/>
</dbReference>
<dbReference type="InterPro" id="IPR027281">
    <property type="entry name" value="Lys1"/>
</dbReference>
<keyword evidence="3 5" id="KW-0520">NAD</keyword>
<dbReference type="PANTHER" id="PTHR11133">
    <property type="entry name" value="SACCHAROPINE DEHYDROGENASE"/>
    <property type="match status" value="1"/>
</dbReference>
<dbReference type="Pfam" id="PF05222">
    <property type="entry name" value="AlaDh_PNT_N"/>
    <property type="match status" value="1"/>
</dbReference>
<accession>W0EWT6</accession>
<dbReference type="OrthoDB" id="1141481at2"/>
<evidence type="ECO:0000256" key="2">
    <source>
        <dbReference type="ARBA" id="ARBA00023002"/>
    </source>
</evidence>
<feature type="active site" description="Proton donor" evidence="4">
    <location>
        <position position="93"/>
    </location>
</feature>
<dbReference type="EMBL" id="CP007035">
    <property type="protein sequence ID" value="AHF15275.1"/>
    <property type="molecule type" value="Genomic_DNA"/>
</dbReference>
<evidence type="ECO:0000259" key="6">
    <source>
        <dbReference type="SMART" id="SM01003"/>
    </source>
</evidence>
<evidence type="ECO:0000256" key="4">
    <source>
        <dbReference type="PIRSR" id="PIRSR018250-1"/>
    </source>
</evidence>
<dbReference type="HOGENOM" id="CLU_005231_2_1_10"/>
<sequence length="402" mass="45710">MRVTNIGLIRERKIPQDSRVALTPDQCKWIQARRPGVQFIVQPSATRCYKDEEYERAGITLSEDLTGCTILLGIKEVPVADLLDGKTYLFFSHTKKQQPHNRQLLRAILQKNITLIDYECLEHEDGQRIIGFGFFAGIVGAHNGLMAYGNRTGLFTLDRVYKQRSFKELIHTYFGLRLPNLKIAVTGSGRVAQGLSEVMNLVGVHEVEPEEYLGRRFNYPVYTQLKSAQLYARKDNGGYERLDFHHHPERYQNKFPLYTSQTDILLNGVYWYPGVPRLFEPEAIRDEQFIIETIADVSDDEMGSVPINQRTQTIEDPVYGIDRNTLAITAPYLKGSVDIMAVGNLPNELPRDASRYFGEQLIKYVLDDLLGEGSATLKRATIVEKGVLTPFYSYLKEYAGSA</sequence>
<evidence type="ECO:0000256" key="1">
    <source>
        <dbReference type="ARBA" id="ARBA00005689"/>
    </source>
</evidence>
<comment type="similarity">
    <text evidence="1">Belongs to the AlaDH/PNT family.</text>
</comment>
<dbReference type="InterPro" id="IPR007886">
    <property type="entry name" value="AlaDH/PNT_N"/>
</dbReference>
<feature type="binding site" evidence="5">
    <location>
        <position position="270"/>
    </location>
    <ligand>
        <name>NAD(+)</name>
        <dbReference type="ChEBI" id="CHEBI:57540"/>
    </ligand>
</feature>
<dbReference type="SMART" id="SM01003">
    <property type="entry name" value="AlaDh_PNT_N"/>
    <property type="match status" value="1"/>
</dbReference>
<proteinExistence type="inferred from homology"/>
<feature type="binding site" evidence="5">
    <location>
        <position position="297"/>
    </location>
    <ligand>
        <name>NAD(+)</name>
        <dbReference type="ChEBI" id="CHEBI:57540"/>
    </ligand>
</feature>
<dbReference type="eggNOG" id="COG0686">
    <property type="taxonomic scope" value="Bacteria"/>
</dbReference>
<dbReference type="SUPFAM" id="SSF52283">
    <property type="entry name" value="Formate/glycerate dehydrogenase catalytic domain-like"/>
    <property type="match status" value="1"/>
</dbReference>
<dbReference type="GO" id="GO:0019878">
    <property type="term" value="P:lysine biosynthetic process via aminoadipic acid"/>
    <property type="evidence" value="ECO:0007669"/>
    <property type="project" value="TreeGrafter"/>
</dbReference>
<protein>
    <submittedName>
        <fullName evidence="7">Alanine dehydrogenase</fullName>
    </submittedName>
</protein>
<feature type="domain" description="Alanine dehydrogenase/pyridine nucleotide transhydrogenase N-terminal" evidence="6">
    <location>
        <begin position="7"/>
        <end position="139"/>
    </location>
</feature>
<feature type="binding site" evidence="5">
    <location>
        <position position="243"/>
    </location>
    <ligand>
        <name>NAD(+)</name>
        <dbReference type="ChEBI" id="CHEBI:57540"/>
    </ligand>
</feature>
<keyword evidence="8" id="KW-1185">Reference proteome</keyword>
<dbReference type="KEGG" id="nso:NIASO_09135"/>
<evidence type="ECO:0000256" key="5">
    <source>
        <dbReference type="PIRSR" id="PIRSR018250-3"/>
    </source>
</evidence>
<dbReference type="PANTHER" id="PTHR11133:SF23">
    <property type="entry name" value="SACCHAROPINE DEHYDROGENASE [NAD(+), L-LYSINE-FORMING]"/>
    <property type="match status" value="1"/>
</dbReference>
<feature type="binding site" evidence="5">
    <location>
        <begin position="214"/>
        <end position="215"/>
    </location>
    <ligand>
        <name>NAD(+)</name>
        <dbReference type="ChEBI" id="CHEBI:57540"/>
    </ligand>
</feature>
<dbReference type="RefSeq" id="WP_008584404.1">
    <property type="nucleotide sequence ID" value="NZ_CP007035.1"/>
</dbReference>
<dbReference type="Gene3D" id="3.40.50.720">
    <property type="entry name" value="NAD(P)-binding Rossmann-like Domain"/>
    <property type="match status" value="2"/>
</dbReference>
<dbReference type="PIRSF" id="PIRSF018250">
    <property type="entry name" value="Saccharopine_DH_Lys"/>
    <property type="match status" value="1"/>
</dbReference>
<name>W0EWT6_9BACT</name>
<evidence type="ECO:0000313" key="7">
    <source>
        <dbReference type="EMBL" id="AHF15275.1"/>
    </source>
</evidence>
<keyword evidence="2" id="KW-0560">Oxidoreductase</keyword>
<reference evidence="7 8" key="1">
    <citation type="submission" date="2013-12" db="EMBL/GenBank/DDBJ databases">
        <authorList>
            <consortium name="DOE Joint Genome Institute"/>
            <person name="Eisen J."/>
            <person name="Huntemann M."/>
            <person name="Han J."/>
            <person name="Chen A."/>
            <person name="Kyrpides N."/>
            <person name="Mavromatis K."/>
            <person name="Markowitz V."/>
            <person name="Palaniappan K."/>
            <person name="Ivanova N."/>
            <person name="Schaumberg A."/>
            <person name="Pati A."/>
            <person name="Liolios K."/>
            <person name="Nordberg H.P."/>
            <person name="Cantor M.N."/>
            <person name="Hua S.X."/>
            <person name="Woyke T."/>
        </authorList>
    </citation>
    <scope>NUCLEOTIDE SEQUENCE [LARGE SCALE GENOMIC DNA]</scope>
    <source>
        <strain evidence="8">DSM 19437</strain>
    </source>
</reference>
<feature type="active site" description="Proton acceptor" evidence="4">
    <location>
        <position position="75"/>
    </location>
</feature>
<dbReference type="GO" id="GO:0004754">
    <property type="term" value="F:saccharopine dehydrogenase (NAD+, L-lysine-forming) activity"/>
    <property type="evidence" value="ECO:0007669"/>
    <property type="project" value="InterPro"/>
</dbReference>
<evidence type="ECO:0000256" key="3">
    <source>
        <dbReference type="ARBA" id="ARBA00023027"/>
    </source>
</evidence>
<evidence type="ECO:0000313" key="8">
    <source>
        <dbReference type="Proteomes" id="UP000003586"/>
    </source>
</evidence>
<organism evidence="7 8">
    <name type="scientific">Niabella soli DSM 19437</name>
    <dbReference type="NCBI Taxonomy" id="929713"/>
    <lineage>
        <taxon>Bacteria</taxon>
        <taxon>Pseudomonadati</taxon>
        <taxon>Bacteroidota</taxon>
        <taxon>Chitinophagia</taxon>
        <taxon>Chitinophagales</taxon>
        <taxon>Chitinophagaceae</taxon>
        <taxon>Niabella</taxon>
    </lineage>
</organism>